<evidence type="ECO:0000259" key="6">
    <source>
        <dbReference type="PROSITE" id="PS51211"/>
    </source>
</evidence>
<dbReference type="InterPro" id="IPR050733">
    <property type="entry name" value="Vitellogenin/Apolipophorin"/>
</dbReference>
<evidence type="ECO:0000313" key="8">
    <source>
        <dbReference type="EMBL" id="KOF83180.1"/>
    </source>
</evidence>
<accession>A0A0L8H349</accession>
<keyword evidence="4" id="KW-0325">Glycoprotein</keyword>
<feature type="domain" description="VWFD" evidence="7">
    <location>
        <begin position="2885"/>
        <end position="3069"/>
    </location>
</feature>
<dbReference type="SMART" id="SM01169">
    <property type="entry name" value="DUF1943"/>
    <property type="match status" value="1"/>
</dbReference>
<name>A0A0L8H349_OCTBM</name>
<evidence type="ECO:0000256" key="1">
    <source>
        <dbReference type="ARBA" id="ARBA00022729"/>
    </source>
</evidence>
<dbReference type="InterPro" id="IPR015819">
    <property type="entry name" value="Lipid_transp_b-sht_shell"/>
</dbReference>
<dbReference type="GO" id="GO:0005319">
    <property type="term" value="F:lipid transporter activity"/>
    <property type="evidence" value="ECO:0007669"/>
    <property type="project" value="InterPro"/>
</dbReference>
<dbReference type="SUPFAM" id="SSF56968">
    <property type="entry name" value="Lipovitellin-phosvitin complex, beta-sheet shell regions"/>
    <property type="match status" value="2"/>
</dbReference>
<dbReference type="InterPro" id="IPR015817">
    <property type="entry name" value="Vitellinogen_open_b-sht_sub1"/>
</dbReference>
<evidence type="ECO:0000259" key="7">
    <source>
        <dbReference type="PROSITE" id="PS51233"/>
    </source>
</evidence>
<keyword evidence="3 5" id="KW-1015">Disulfide bond</keyword>
<gene>
    <name evidence="8" type="ORF">OCBIM_22024233mg</name>
</gene>
<dbReference type="Gene3D" id="2.30.230.10">
    <property type="entry name" value="Lipovitellin, beta-sheet shell regions, chain A"/>
    <property type="match status" value="1"/>
</dbReference>
<evidence type="ECO:0000256" key="4">
    <source>
        <dbReference type="ARBA" id="ARBA00023180"/>
    </source>
</evidence>
<dbReference type="InterPro" id="IPR014853">
    <property type="entry name" value="VWF/SSPO/ZAN-like_Cys-rich_dom"/>
</dbReference>
<feature type="domain" description="Vitellogenin" evidence="6">
    <location>
        <begin position="1"/>
        <end position="593"/>
    </location>
</feature>
<dbReference type="PROSITE" id="PS51233">
    <property type="entry name" value="VWFD"/>
    <property type="match status" value="1"/>
</dbReference>
<dbReference type="EMBL" id="KQ419551">
    <property type="protein sequence ID" value="KOF83180.1"/>
    <property type="molecule type" value="Genomic_DNA"/>
</dbReference>
<dbReference type="InterPro" id="IPR015816">
    <property type="entry name" value="Vitellinogen_b-sht_N"/>
</dbReference>
<dbReference type="Gene3D" id="2.20.50.20">
    <property type="entry name" value="Lipovitellin. Chain A, domain 3"/>
    <property type="match status" value="1"/>
</dbReference>
<dbReference type="SUPFAM" id="SSF53300">
    <property type="entry name" value="vWA-like"/>
    <property type="match status" value="1"/>
</dbReference>
<dbReference type="STRING" id="37653.A0A0L8H349"/>
<dbReference type="Pfam" id="PF08742">
    <property type="entry name" value="C8"/>
    <property type="match status" value="1"/>
</dbReference>
<dbReference type="Pfam" id="PF00094">
    <property type="entry name" value="VWD"/>
    <property type="match status" value="1"/>
</dbReference>
<dbReference type="Pfam" id="PF09172">
    <property type="entry name" value="Vit_open_b-sht"/>
    <property type="match status" value="1"/>
</dbReference>
<dbReference type="SMART" id="SM00216">
    <property type="entry name" value="VWD"/>
    <property type="match status" value="1"/>
</dbReference>
<dbReference type="InterPro" id="IPR011030">
    <property type="entry name" value="Lipovitellin_superhlx_dom"/>
</dbReference>
<comment type="caution">
    <text evidence="5">Lacks conserved residue(s) required for the propagation of feature annotation.</text>
</comment>
<dbReference type="PROSITE" id="PS51211">
    <property type="entry name" value="VITELLOGENIN"/>
    <property type="match status" value="1"/>
</dbReference>
<dbReference type="InterPro" id="IPR036465">
    <property type="entry name" value="vWFA_dom_sf"/>
</dbReference>
<evidence type="ECO:0000256" key="2">
    <source>
        <dbReference type="ARBA" id="ARBA00022761"/>
    </source>
</evidence>
<dbReference type="OrthoDB" id="6095501at2759"/>
<sequence>MSMSEIALNYKENLLEEVNIDETLFQQAVHFSFHNGEIKTLWEPDPDPKSHSNPLDMEQVMNIKKGVLSLFQNSLDSFHRSKSLIETDVLGKCLTHYEVDPFSNSLSYLVTKKKDLDSCEGRQHYINTVHSVNYGDDTVDTQPSLTKISYMCKQSFSKKTNTLTSVTCTERHVFCPFSHDLNGAYSSQVQTLQYMFTRKIDIARFPDRSTRVTKLLFQYHTGHPNIDNKDIRNILGTLQILCLKYSEDVRPEFPEILEGLVSAMRQVDVSGLMKIHEIISSQKFCAEKTNHVRQYFLDAIPMVQTLESVKFIVQMISSQQIGETDAMLWLTAISLIFQPSKEMVAACIPLLRMKDVPQNMALALSSLIWNYCRTIGDACQQDPTVDTFLQQQEALIVGNGDGADTACTYHPGEKTTDVLMALRAIGNLGYFQKILAHVARCFTRRENPSEIRVAALEAMRRTRCGTTIPGLNEVFFDDTEDSELRIQAYIILMRCPSRKFLLAVHNILLKGKSNQVGSYIWSHLNNLAETADPYLQEIRTILEDVMLKKEFDLDGRKFSHYYEKFLYSTTLDVGAKLDSNVIFSSKSFIPRSTNLNITVHLFGRAVNFLEVGGRAQAVDQILENFFGPMGFFSDPLTSTTKTIKLSEDQKNMKSKPIDREKFLVSFYIRVFGNEIHYSNDFSFDKASKLLEYLLTPEHFKVTRSFSLLDTETVLPTCSGLPLHLKITSTGSFGLHGSKFLQLPSFSAALKPSVSLRMTGQMSVKAFKFRAGVQITGTAHSSVGARVEMNNEELTVDLTKKKMEIFSFRSDMYLIHGARTKLLTADMEIDDNNINSKKKNKICSSEQVLAITGLRLCQEVNIPSVFLLKRGPFIPLTGPLVYDLHLIKEDMPEGVLITIIPFDDRNMLTVDTPESKQQRTVFIMATTKEEYLTVDVVSPWRDINMKVVPIKNQKSQTTGARILLKDDDKLYTASVWTKTQQWVNGSLSMTQLDVTRPDHTWSVKSVITQIPGKNVQINVSSEGFKTRNMVLTLSKSIVIDATSIMGTLKIGPDIYTLQGGLDQPWKKIGFKYVSYLKVTDPHKTVLDFSAGISNEPGKRFLVDVKLDKVYSKLVSFYGLITFNAVSKQSKNLLRISVRSPLGILRLNGDNQIQNLETHNQMIFYYNFGPEYIDRLKIVTDTKKKALTNSSFYSWRMQFSSKKNAALALTTQGQLIISLSDGWQIEVKTKYGVPKDNHFINFQSLYNCTATNSTRTMRYSVSLHTASKQLEFTADTSYISGSFSFSRKFRNSLTVTTAQGNVLNTSLSFVDKETKYFRSLAFAVLFSTHNQEILFLEELTQQKTVPTKLTNHLQVQWQKGQRLTIYTTFQNYSSIVYQMNNEIHTFSGRTANFSSTFLNTKDHYKASLQLNADSGLFLKKKISYFGESSLRYKINPEGSSWELVVNQTESTNQNLLFVAVFSKQLFQLIFRNSNDPYNKTNFDITGKHFWLNGKYHSMWSFTSTFRRMEQNLTFDPDGIELRYAASSSLVLYKNDLSSFVLNFTSPKTQNNSVNKLTAELRGVHTADVLVEFTKTDNGYDSKGRLNFNVLDSTGHARVDLSYSDSNRLTSSGIFYWHPPIHKTNIMNHALLATLMRNSSFKIVYNKKGGIHTGSSYMEISGVKPIIIKTSLYITDAKDIANISLRAENGNNPYLSEVALNFYYKINDRSLTSMGFLKILPYFNTSYLEISLVKGRVSEAVIKMKTPYESLRSLQLMVSFETDFRVSKMIRSNLKHNENELIGLTLNQYFLSNNDFGLTLFTQVYNRRHEPISLNLKYTFKYDDLLLNFAFNMAPRISFSCSLKKWSTKQFQYFLKVGLDDEVYKAGISISDKFINSKTVDISLTTSNIKVVIFWLFNNDNKEVSRVTYQIAYDGIFFVLSGSYLNQLDEEKVNIHMKIHHLIYRLFIINSREPGKSKKLDFKIQNHSPINSEMKICNFGEWSSIHIVLNFNIDLKDQQNISAMFSINSTCTQHFIVLYEFSELNEYENRKSVYITCPDHGLSGIVVVDSSYIPVLKYDIHLSLDTRPHKKGMEPLREHYHRSDNLVDNIKEQSSETNILFVTAEWISNQKISVKADLTKQKQSVYFHQNSTATTLFLYFDDININTTNNKAKRSSLISGQKSSDRFAVSLKNAYLKLIQIHLPYKSSLFVWIKIPQASPRAMTLPQDISSHDLNKLTKMLIGEMHLDFGAVLKIMLKFTTPSRTIQASGTFENKQRDPQSFDVIVIYNAGASKSKKFLLKLNGENGSKMKRLGISVLFPQSKNEVKLKVKLSGRERKILMSGKAVFTLSRENDGPMTLVFHSKLFETNGKYKLTVLSENLYTDMFVRLESFITLAPGIYDLELYSSHVTQQKEITRSKNLKMYWSEKKFHFQILSPKKEISLTASVDTEGTYQIVVRRLKKELLQENFLMEGTFDTATCSFNMKLMHDPDNVTNIYNMMINFTKSGVLFMDNINTGPFSSSSSNKALFELRPGDILYGEMIWKPNFIRDISNYFSQALKTCHKEFQSTGQQNIQNIAMSFWDIVKPINQAILTEVKPLVPYIKTEFENAHHEYSIYSKILVDHYNNNYLYVKSFHKAMWKIYDYLKGSQLLQYQSQVWFEMVKIWEICQQIFQYLYDQYKITSTYMSKTLTHHLHRSHTHYIELVMAAVNYLKQNFFINDITHYIKHEFGPKLTNFFMDAFEFVFENGIQIMQYVTDRLVSVLAQARDYFQPYIQLPIINALLDIIKEIYYEMIAACSDISLKESIHKSVSTKLSSMRDTLTNFSITPNIIIQKWGHIVFEVNYYVFTIPSNIVQFGRDFSSQVRERATGIYKRARYLLGSELTFWDLYYEMKPSTDVANWFPPFKAHAILFGSQHVITFDRLHYEIKARCSVVLSRDVVNGTFAVIANYQFDSPDRQPFSVTVVTEYDEHVEILQNQKVKVGGTEVNLPMTLTRGIVFRTQEAVTLESSRGYQVTLNFEANLLEVEISGWYFNKVAGLFGTYNNEPHDDFNLVSQEEMEMELKSGPGADLDSSGNLEMFAKSWTVSENCKSLLPLQINQNMIMTPDNKYDMNINDGDGDDDVDDNWNSDGCARLFLQKSSQFRNCFKQVTPGYFYKMCSSDVPIDALTTPSAAAKPSKDNLCAVSSLYIRECQRQGVPLTMPMECLFCLTINETKVQQGEVMSLNPVSTPYLADIIIVLQETKCNSETGSKLPQIIENLNFLLSLINFSNTKFGLVGFGGNYTTPVYLHTFDGQTMSDSLMVSDVLYDINYENNRQQQPLDIMQALTRALHYPFRTGAMKAVILVTCSSCQDNNVVSFELREALREQDVILHVLAEQNFKSVGNINPEKAHIYGANHRNIYPIDSNNFANISGHQIVPDDSCAQEAIHSKGSYFNTKKLNKVTTSRSFMQTFCAYIALSLKHNFCQNCQCVPRQEGYRGHFLCHRCPQLPPNIVEEINIT</sequence>
<evidence type="ECO:0008006" key="9">
    <source>
        <dbReference type="Google" id="ProtNLM"/>
    </source>
</evidence>
<evidence type="ECO:0000256" key="5">
    <source>
        <dbReference type="PROSITE-ProRule" id="PRU00557"/>
    </source>
</evidence>
<dbReference type="PANTHER" id="PTHR23345">
    <property type="entry name" value="VITELLOGENIN-RELATED"/>
    <property type="match status" value="1"/>
</dbReference>
<dbReference type="InterPro" id="IPR001846">
    <property type="entry name" value="VWF_type-D"/>
</dbReference>
<keyword evidence="2" id="KW-0758">Storage protein</keyword>
<proteinExistence type="predicted"/>
<keyword evidence="1" id="KW-0732">Signal</keyword>
<reference evidence="8" key="1">
    <citation type="submission" date="2015-07" db="EMBL/GenBank/DDBJ databases">
        <title>MeaNS - Measles Nucleotide Surveillance Program.</title>
        <authorList>
            <person name="Tran T."/>
            <person name="Druce J."/>
        </authorList>
    </citation>
    <scope>NUCLEOTIDE SEQUENCE</scope>
    <source>
        <strain evidence="8">UCB-OBI-ISO-001</strain>
        <tissue evidence="8">Gonad</tissue>
    </source>
</reference>
<dbReference type="Pfam" id="PF01347">
    <property type="entry name" value="Vitellogenin_N"/>
    <property type="match status" value="1"/>
</dbReference>
<dbReference type="PANTHER" id="PTHR23345:SF15">
    <property type="entry name" value="VITELLOGENIN 1-RELATED"/>
    <property type="match status" value="1"/>
</dbReference>
<dbReference type="Gene3D" id="2.20.80.10">
    <property type="entry name" value="Lipovitellin-phosvitin complex, chain A, domain 4"/>
    <property type="match status" value="1"/>
</dbReference>
<dbReference type="OMA" id="IPHYACQ"/>
<dbReference type="SMART" id="SM00638">
    <property type="entry name" value="LPD_N"/>
    <property type="match status" value="1"/>
</dbReference>
<dbReference type="GO" id="GO:0045735">
    <property type="term" value="F:nutrient reservoir activity"/>
    <property type="evidence" value="ECO:0007669"/>
    <property type="project" value="UniProtKB-KW"/>
</dbReference>
<dbReference type="InterPro" id="IPR015255">
    <property type="entry name" value="Vitellinogen_open_b-sht"/>
</dbReference>
<organism evidence="8">
    <name type="scientific">Octopus bimaculoides</name>
    <name type="common">California two-spotted octopus</name>
    <dbReference type="NCBI Taxonomy" id="37653"/>
    <lineage>
        <taxon>Eukaryota</taxon>
        <taxon>Metazoa</taxon>
        <taxon>Spiralia</taxon>
        <taxon>Lophotrochozoa</taxon>
        <taxon>Mollusca</taxon>
        <taxon>Cephalopoda</taxon>
        <taxon>Coleoidea</taxon>
        <taxon>Octopodiformes</taxon>
        <taxon>Octopoda</taxon>
        <taxon>Incirrata</taxon>
        <taxon>Octopodidae</taxon>
        <taxon>Octopus</taxon>
    </lineage>
</organism>
<evidence type="ECO:0000256" key="3">
    <source>
        <dbReference type="ARBA" id="ARBA00023157"/>
    </source>
</evidence>
<dbReference type="InterPro" id="IPR001747">
    <property type="entry name" value="Vitellogenin_N"/>
</dbReference>
<dbReference type="SUPFAM" id="SSF48431">
    <property type="entry name" value="Lipovitellin-phosvitin complex, superhelical domain"/>
    <property type="match status" value="1"/>
</dbReference>
<dbReference type="Gene3D" id="1.25.10.20">
    <property type="entry name" value="Vitellinogen, superhelical"/>
    <property type="match status" value="1"/>
</dbReference>
<protein>
    <recommendedName>
        <fullName evidence="9">Vitellogenin domain-containing protein</fullName>
    </recommendedName>
</protein>
<feature type="disulfide bond" evidence="5">
    <location>
        <begin position="93"/>
        <end position="119"/>
    </location>
</feature>